<keyword evidence="3" id="KW-1185">Reference proteome</keyword>
<protein>
    <submittedName>
        <fullName evidence="2">Uncharacterized protein</fullName>
    </submittedName>
</protein>
<dbReference type="AlphaFoldDB" id="A0A8T0HYH1"/>
<dbReference type="Proteomes" id="UP000822688">
    <property type="component" value="Chromosome 5"/>
</dbReference>
<evidence type="ECO:0000313" key="3">
    <source>
        <dbReference type="Proteomes" id="UP000822688"/>
    </source>
</evidence>
<evidence type="ECO:0000313" key="2">
    <source>
        <dbReference type="EMBL" id="KAG0576210.1"/>
    </source>
</evidence>
<proteinExistence type="predicted"/>
<evidence type="ECO:0000256" key="1">
    <source>
        <dbReference type="SAM" id="SignalP"/>
    </source>
</evidence>
<sequence length="55" mass="6458">MIAMILRHSFLLFNSAHVCVRHLHEMCIVIWTFVLDLESSSTSGYTFVIFQFHDL</sequence>
<dbReference type="EMBL" id="CM026425">
    <property type="protein sequence ID" value="KAG0576210.1"/>
    <property type="molecule type" value="Genomic_DNA"/>
</dbReference>
<reference evidence="2" key="1">
    <citation type="submission" date="2020-06" db="EMBL/GenBank/DDBJ databases">
        <title>WGS assembly of Ceratodon purpureus strain R40.</title>
        <authorList>
            <person name="Carey S.B."/>
            <person name="Jenkins J."/>
            <person name="Shu S."/>
            <person name="Lovell J.T."/>
            <person name="Sreedasyam A."/>
            <person name="Maumus F."/>
            <person name="Tiley G.P."/>
            <person name="Fernandez-Pozo N."/>
            <person name="Barry K."/>
            <person name="Chen C."/>
            <person name="Wang M."/>
            <person name="Lipzen A."/>
            <person name="Daum C."/>
            <person name="Saski C.A."/>
            <person name="Payton A.C."/>
            <person name="Mcbreen J.C."/>
            <person name="Conrad R.E."/>
            <person name="Kollar L.M."/>
            <person name="Olsson S."/>
            <person name="Huttunen S."/>
            <person name="Landis J.B."/>
            <person name="Wickett N.J."/>
            <person name="Johnson M.G."/>
            <person name="Rensing S.A."/>
            <person name="Grimwood J."/>
            <person name="Schmutz J."/>
            <person name="Mcdaniel S.F."/>
        </authorList>
    </citation>
    <scope>NUCLEOTIDE SEQUENCE</scope>
    <source>
        <strain evidence="2">R40</strain>
    </source>
</reference>
<organism evidence="2 3">
    <name type="scientific">Ceratodon purpureus</name>
    <name type="common">Fire moss</name>
    <name type="synonym">Dicranum purpureum</name>
    <dbReference type="NCBI Taxonomy" id="3225"/>
    <lineage>
        <taxon>Eukaryota</taxon>
        <taxon>Viridiplantae</taxon>
        <taxon>Streptophyta</taxon>
        <taxon>Embryophyta</taxon>
        <taxon>Bryophyta</taxon>
        <taxon>Bryophytina</taxon>
        <taxon>Bryopsida</taxon>
        <taxon>Dicranidae</taxon>
        <taxon>Pseudoditrichales</taxon>
        <taxon>Ditrichaceae</taxon>
        <taxon>Ceratodon</taxon>
    </lineage>
</organism>
<feature type="chain" id="PRO_5035823244" evidence="1">
    <location>
        <begin position="17"/>
        <end position="55"/>
    </location>
</feature>
<comment type="caution">
    <text evidence="2">The sequence shown here is derived from an EMBL/GenBank/DDBJ whole genome shotgun (WGS) entry which is preliminary data.</text>
</comment>
<feature type="signal peptide" evidence="1">
    <location>
        <begin position="1"/>
        <end position="16"/>
    </location>
</feature>
<accession>A0A8T0HYH1</accession>
<keyword evidence="1" id="KW-0732">Signal</keyword>
<name>A0A8T0HYH1_CERPU</name>
<gene>
    <name evidence="2" type="ORF">KC19_5G063600</name>
</gene>